<evidence type="ECO:0000313" key="2">
    <source>
        <dbReference type="Proteomes" id="UP001195483"/>
    </source>
</evidence>
<keyword evidence="2" id="KW-1185">Reference proteome</keyword>
<reference evidence="1" key="2">
    <citation type="journal article" date="2021" name="Genome Biol. Evol.">
        <title>Developing a high-quality reference genome for a parasitic bivalve with doubly uniparental inheritance (Bivalvia: Unionida).</title>
        <authorList>
            <person name="Smith C.H."/>
        </authorList>
    </citation>
    <scope>NUCLEOTIDE SEQUENCE</scope>
    <source>
        <strain evidence="1">CHS0354</strain>
        <tissue evidence="1">Mantle</tissue>
    </source>
</reference>
<gene>
    <name evidence="1" type="ORF">CHS0354_019089</name>
</gene>
<organism evidence="1 2">
    <name type="scientific">Potamilus streckersoni</name>
    <dbReference type="NCBI Taxonomy" id="2493646"/>
    <lineage>
        <taxon>Eukaryota</taxon>
        <taxon>Metazoa</taxon>
        <taxon>Spiralia</taxon>
        <taxon>Lophotrochozoa</taxon>
        <taxon>Mollusca</taxon>
        <taxon>Bivalvia</taxon>
        <taxon>Autobranchia</taxon>
        <taxon>Heteroconchia</taxon>
        <taxon>Palaeoheterodonta</taxon>
        <taxon>Unionida</taxon>
        <taxon>Unionoidea</taxon>
        <taxon>Unionidae</taxon>
        <taxon>Ambleminae</taxon>
        <taxon>Lampsilini</taxon>
        <taxon>Potamilus</taxon>
    </lineage>
</organism>
<reference evidence="1" key="1">
    <citation type="journal article" date="2021" name="Genome Biol. Evol.">
        <title>A High-Quality Reference Genome for a Parasitic Bivalve with Doubly Uniparental Inheritance (Bivalvia: Unionida).</title>
        <authorList>
            <person name="Smith C.H."/>
        </authorList>
    </citation>
    <scope>NUCLEOTIDE SEQUENCE</scope>
    <source>
        <strain evidence="1">CHS0354</strain>
    </source>
</reference>
<dbReference type="Proteomes" id="UP001195483">
    <property type="component" value="Unassembled WGS sequence"/>
</dbReference>
<dbReference type="EMBL" id="JAEAOA010001183">
    <property type="protein sequence ID" value="KAK3575840.1"/>
    <property type="molecule type" value="Genomic_DNA"/>
</dbReference>
<sequence>MQYLLQLIASFHIVIVLYQGKQVTVGMHLSSVTAVCCKLRVRFCIFVLAVFVCVSETRPLDDDLYELRDSDLQKAVNSYLANQFHLGLKSRFTDESQSNNLGLNNGRQILDKEDLLRSRKKRLSIGGLENLDLLTKTLDKQRFPRPGGPGMMSVGNMSFDKLRDLMGSLGKRRRR</sequence>
<protein>
    <submittedName>
        <fullName evidence="1">Uncharacterized protein</fullName>
    </submittedName>
</protein>
<proteinExistence type="predicted"/>
<dbReference type="AlphaFoldDB" id="A0AAE0RM18"/>
<evidence type="ECO:0000313" key="1">
    <source>
        <dbReference type="EMBL" id="KAK3575840.1"/>
    </source>
</evidence>
<comment type="caution">
    <text evidence="1">The sequence shown here is derived from an EMBL/GenBank/DDBJ whole genome shotgun (WGS) entry which is preliminary data.</text>
</comment>
<reference evidence="1" key="3">
    <citation type="submission" date="2023-05" db="EMBL/GenBank/DDBJ databases">
        <authorList>
            <person name="Smith C.H."/>
        </authorList>
    </citation>
    <scope>NUCLEOTIDE SEQUENCE</scope>
    <source>
        <strain evidence="1">CHS0354</strain>
        <tissue evidence="1">Mantle</tissue>
    </source>
</reference>
<name>A0AAE0RM18_9BIVA</name>
<accession>A0AAE0RM18</accession>